<comment type="subcellular location">
    <subcellularLocation>
        <location evidence="2">Cell membrane</location>
    </subcellularLocation>
</comment>
<keyword evidence="7" id="KW-0418">Kinase</keyword>
<dbReference type="PROSITE" id="PS50109">
    <property type="entry name" value="HIS_KIN"/>
    <property type="match status" value="1"/>
</dbReference>
<dbReference type="SUPFAM" id="SSF47384">
    <property type="entry name" value="Homodimeric domain of signal transducing histidine kinase"/>
    <property type="match status" value="1"/>
</dbReference>
<dbReference type="InterPro" id="IPR003661">
    <property type="entry name" value="HisK_dim/P_dom"/>
</dbReference>
<keyword evidence="16" id="KW-1185">Reference proteome</keyword>
<dbReference type="PANTHER" id="PTHR43304:SF1">
    <property type="entry name" value="PAC DOMAIN-CONTAINING PROTEIN"/>
    <property type="match status" value="1"/>
</dbReference>
<feature type="coiled-coil region" evidence="10">
    <location>
        <begin position="258"/>
        <end position="295"/>
    </location>
</feature>
<keyword evidence="5" id="KW-0808">Transferase</keyword>
<keyword evidence="12" id="KW-0472">Membrane</keyword>
<dbReference type="InterPro" id="IPR007891">
    <property type="entry name" value="CHASE3"/>
</dbReference>
<evidence type="ECO:0000256" key="12">
    <source>
        <dbReference type="SAM" id="Phobius"/>
    </source>
</evidence>
<dbReference type="GO" id="GO:0000155">
    <property type="term" value="F:phosphorelay sensor kinase activity"/>
    <property type="evidence" value="ECO:0007669"/>
    <property type="project" value="InterPro"/>
</dbReference>
<dbReference type="InterPro" id="IPR003594">
    <property type="entry name" value="HATPase_dom"/>
</dbReference>
<gene>
    <name evidence="15" type="ORF">HNR23_003199</name>
</gene>
<accession>A0A7W9YJ55</accession>
<evidence type="ECO:0000256" key="10">
    <source>
        <dbReference type="SAM" id="Coils"/>
    </source>
</evidence>
<dbReference type="SMART" id="SM00304">
    <property type="entry name" value="HAMP"/>
    <property type="match status" value="1"/>
</dbReference>
<evidence type="ECO:0000313" key="16">
    <source>
        <dbReference type="Proteomes" id="UP000546642"/>
    </source>
</evidence>
<dbReference type="RefSeq" id="WP_184076348.1">
    <property type="nucleotide sequence ID" value="NZ_JACHDS010000001.1"/>
</dbReference>
<dbReference type="PRINTS" id="PR00344">
    <property type="entry name" value="BCTRLSENSOR"/>
</dbReference>
<feature type="transmembrane region" description="Helical" evidence="12">
    <location>
        <begin position="20"/>
        <end position="41"/>
    </location>
</feature>
<sequence>MEPPLGGSGGPWSLRRRVTVLLASVAVVLVASVSTITFAAFNARESLNRQVDQLTPAQSAVQQTMSAYLNQDNGIRGYALTSEIEFLAPYEQGKQAITESKPVLDRIARDDSDIASDIHELLEAGDAWTTDFADPTLEKVHEGEEVSAEDYRLGRERFDELRAAGTKAQTRIDQELTQARDGLTVATQQVVALLMLVGFVVVVMSVFLWVMLQHWVLRPLDELAGHLSQVSEGYYAHRVALHGPPEIERVGRDVDAMRERIVSDLHEVRAARRQLQEQSELLERQTEELRRSNLELEQFAYVASHDLQEPLRKVASFCQLLQRRYRGQLDDRADSYIDFAVEGAKRMQTLINDLLAFSRVGRTKNFTHVDLNVALQDALSSLETRLDEAGAVVTGDDMPTIEGDRTLLTQVFFNLVGNAVKFRGEDPPRVYVSCERREGEWVFCCADNGIGIEPQYAERIFVIFQRLHTRDKYGGTGIGLAMCKKIIEFHGGRIWLDTDSDHPGTRICWSLPVEEGSTEDTDPSRPAATDVSGPDEAGDDSTPRDSGDRTEKV</sequence>
<dbReference type="EC" id="2.7.13.3" evidence="3"/>
<protein>
    <recommendedName>
        <fullName evidence="3">histidine kinase</fullName>
        <ecNumber evidence="3">2.7.13.3</ecNumber>
    </recommendedName>
</protein>
<dbReference type="CDD" id="cd00082">
    <property type="entry name" value="HisKA"/>
    <property type="match status" value="1"/>
</dbReference>
<dbReference type="InterPro" id="IPR003660">
    <property type="entry name" value="HAMP_dom"/>
</dbReference>
<evidence type="ECO:0000256" key="5">
    <source>
        <dbReference type="ARBA" id="ARBA00022679"/>
    </source>
</evidence>
<evidence type="ECO:0000313" key="15">
    <source>
        <dbReference type="EMBL" id="MBB6173139.1"/>
    </source>
</evidence>
<dbReference type="SMART" id="SM00388">
    <property type="entry name" value="HisKA"/>
    <property type="match status" value="1"/>
</dbReference>
<dbReference type="Proteomes" id="UP000546642">
    <property type="component" value="Unassembled WGS sequence"/>
</dbReference>
<evidence type="ECO:0000256" key="3">
    <source>
        <dbReference type="ARBA" id="ARBA00012438"/>
    </source>
</evidence>
<feature type="domain" description="HAMP" evidence="14">
    <location>
        <begin position="214"/>
        <end position="266"/>
    </location>
</feature>
<comment type="caution">
    <text evidence="15">The sequence shown here is derived from an EMBL/GenBank/DDBJ whole genome shotgun (WGS) entry which is preliminary data.</text>
</comment>
<dbReference type="GO" id="GO:0005886">
    <property type="term" value="C:plasma membrane"/>
    <property type="evidence" value="ECO:0007669"/>
    <property type="project" value="UniProtKB-SubCell"/>
</dbReference>
<keyword evidence="10" id="KW-0175">Coiled coil</keyword>
<dbReference type="Gene3D" id="6.10.340.10">
    <property type="match status" value="1"/>
</dbReference>
<dbReference type="SMART" id="SM00387">
    <property type="entry name" value="HATPase_c"/>
    <property type="match status" value="1"/>
</dbReference>
<keyword evidence="6 12" id="KW-0812">Transmembrane</keyword>
<organism evidence="15 16">
    <name type="scientific">Nocardiopsis mwathae</name>
    <dbReference type="NCBI Taxonomy" id="1472723"/>
    <lineage>
        <taxon>Bacteria</taxon>
        <taxon>Bacillati</taxon>
        <taxon>Actinomycetota</taxon>
        <taxon>Actinomycetes</taxon>
        <taxon>Streptosporangiales</taxon>
        <taxon>Nocardiopsidaceae</taxon>
        <taxon>Nocardiopsis</taxon>
    </lineage>
</organism>
<comment type="catalytic activity">
    <reaction evidence="1">
        <text>ATP + protein L-histidine = ADP + protein N-phospho-L-histidine.</text>
        <dbReference type="EC" id="2.7.13.3"/>
    </reaction>
</comment>
<keyword evidence="4" id="KW-0597">Phosphoprotein</keyword>
<evidence type="ECO:0000256" key="6">
    <source>
        <dbReference type="ARBA" id="ARBA00022692"/>
    </source>
</evidence>
<reference evidence="15 16" key="1">
    <citation type="submission" date="2020-08" db="EMBL/GenBank/DDBJ databases">
        <title>Sequencing the genomes of 1000 actinobacteria strains.</title>
        <authorList>
            <person name="Klenk H.-P."/>
        </authorList>
    </citation>
    <scope>NUCLEOTIDE SEQUENCE [LARGE SCALE GENOMIC DNA]</scope>
    <source>
        <strain evidence="15 16">DSM 46659</strain>
    </source>
</reference>
<dbReference type="PANTHER" id="PTHR43304">
    <property type="entry name" value="PHYTOCHROME-LIKE PROTEIN CPH1"/>
    <property type="match status" value="1"/>
</dbReference>
<dbReference type="InterPro" id="IPR004358">
    <property type="entry name" value="Sig_transdc_His_kin-like_C"/>
</dbReference>
<evidence type="ECO:0000259" key="14">
    <source>
        <dbReference type="PROSITE" id="PS50885"/>
    </source>
</evidence>
<dbReference type="Gene3D" id="1.10.287.130">
    <property type="match status" value="1"/>
</dbReference>
<keyword evidence="8 12" id="KW-1133">Transmembrane helix</keyword>
<proteinExistence type="predicted"/>
<evidence type="ECO:0000256" key="9">
    <source>
        <dbReference type="ARBA" id="ARBA00023012"/>
    </source>
</evidence>
<dbReference type="Pfam" id="PF05227">
    <property type="entry name" value="CHASE3"/>
    <property type="match status" value="1"/>
</dbReference>
<dbReference type="Pfam" id="PF00512">
    <property type="entry name" value="HisKA"/>
    <property type="match status" value="1"/>
</dbReference>
<evidence type="ECO:0000256" key="8">
    <source>
        <dbReference type="ARBA" id="ARBA00022989"/>
    </source>
</evidence>
<feature type="compositionally biased region" description="Basic and acidic residues" evidence="11">
    <location>
        <begin position="541"/>
        <end position="553"/>
    </location>
</feature>
<feature type="region of interest" description="Disordered" evidence="11">
    <location>
        <begin position="512"/>
        <end position="553"/>
    </location>
</feature>
<dbReference type="Pfam" id="PF02518">
    <property type="entry name" value="HATPase_c"/>
    <property type="match status" value="1"/>
</dbReference>
<evidence type="ECO:0000256" key="11">
    <source>
        <dbReference type="SAM" id="MobiDB-lite"/>
    </source>
</evidence>
<dbReference type="AlphaFoldDB" id="A0A7W9YJ55"/>
<keyword evidence="9" id="KW-0902">Two-component regulatory system</keyword>
<dbReference type="InterPro" id="IPR005467">
    <property type="entry name" value="His_kinase_dom"/>
</dbReference>
<dbReference type="SUPFAM" id="SSF158472">
    <property type="entry name" value="HAMP domain-like"/>
    <property type="match status" value="1"/>
</dbReference>
<dbReference type="PROSITE" id="PS50885">
    <property type="entry name" value="HAMP"/>
    <property type="match status" value="1"/>
</dbReference>
<dbReference type="FunFam" id="3.30.565.10:FF:000006">
    <property type="entry name" value="Sensor histidine kinase WalK"/>
    <property type="match status" value="1"/>
</dbReference>
<dbReference type="InterPro" id="IPR036097">
    <property type="entry name" value="HisK_dim/P_sf"/>
</dbReference>
<dbReference type="EMBL" id="JACHDS010000001">
    <property type="protein sequence ID" value="MBB6173139.1"/>
    <property type="molecule type" value="Genomic_DNA"/>
</dbReference>
<evidence type="ECO:0000256" key="4">
    <source>
        <dbReference type="ARBA" id="ARBA00022553"/>
    </source>
</evidence>
<dbReference type="InterPro" id="IPR036890">
    <property type="entry name" value="HATPase_C_sf"/>
</dbReference>
<evidence type="ECO:0000259" key="13">
    <source>
        <dbReference type="PROSITE" id="PS50109"/>
    </source>
</evidence>
<dbReference type="SUPFAM" id="SSF55874">
    <property type="entry name" value="ATPase domain of HSP90 chaperone/DNA topoisomerase II/histidine kinase"/>
    <property type="match status" value="1"/>
</dbReference>
<evidence type="ECO:0000256" key="7">
    <source>
        <dbReference type="ARBA" id="ARBA00022777"/>
    </source>
</evidence>
<dbReference type="InterPro" id="IPR052162">
    <property type="entry name" value="Sensor_kinase/Photoreceptor"/>
</dbReference>
<evidence type="ECO:0000256" key="2">
    <source>
        <dbReference type="ARBA" id="ARBA00004236"/>
    </source>
</evidence>
<name>A0A7W9YJ55_9ACTN</name>
<evidence type="ECO:0000256" key="1">
    <source>
        <dbReference type="ARBA" id="ARBA00000085"/>
    </source>
</evidence>
<dbReference type="CDD" id="cd06225">
    <property type="entry name" value="HAMP"/>
    <property type="match status" value="1"/>
</dbReference>
<dbReference type="Pfam" id="PF00672">
    <property type="entry name" value="HAMP"/>
    <property type="match status" value="1"/>
</dbReference>
<feature type="transmembrane region" description="Helical" evidence="12">
    <location>
        <begin position="190"/>
        <end position="212"/>
    </location>
</feature>
<dbReference type="Gene3D" id="3.30.565.10">
    <property type="entry name" value="Histidine kinase-like ATPase, C-terminal domain"/>
    <property type="match status" value="1"/>
</dbReference>
<feature type="domain" description="Histidine kinase" evidence="13">
    <location>
        <begin position="302"/>
        <end position="515"/>
    </location>
</feature>